<dbReference type="GO" id="GO:0007165">
    <property type="term" value="P:signal transduction"/>
    <property type="evidence" value="ECO:0007669"/>
    <property type="project" value="TreeGrafter"/>
</dbReference>
<proteinExistence type="predicted"/>
<dbReference type="EMBL" id="OU963871">
    <property type="protein sequence ID" value="CAH0383028.1"/>
    <property type="molecule type" value="Genomic_DNA"/>
</dbReference>
<reference evidence="3" key="1">
    <citation type="submission" date="2021-12" db="EMBL/GenBank/DDBJ databases">
        <authorList>
            <person name="King R."/>
        </authorList>
    </citation>
    <scope>NUCLEOTIDE SEQUENCE</scope>
</reference>
<dbReference type="PANTHER" id="PTHR44755:SF11">
    <property type="entry name" value="ATRIAL NATRIURETIC PEPTIDE RECEPTOR 3 ISOFORM X1"/>
    <property type="match status" value="1"/>
</dbReference>
<dbReference type="SUPFAM" id="SSF53822">
    <property type="entry name" value="Periplasmic binding protein-like I"/>
    <property type="match status" value="1"/>
</dbReference>
<feature type="compositionally biased region" description="Polar residues" evidence="1">
    <location>
        <begin position="154"/>
        <end position="206"/>
    </location>
</feature>
<protein>
    <submittedName>
        <fullName evidence="3">Uncharacterized protein</fullName>
    </submittedName>
</protein>
<feature type="compositionally biased region" description="Polar residues" evidence="1">
    <location>
        <begin position="406"/>
        <end position="424"/>
    </location>
</feature>
<feature type="compositionally biased region" description="Basic and acidic residues" evidence="1">
    <location>
        <begin position="232"/>
        <end position="241"/>
    </location>
</feature>
<gene>
    <name evidence="3" type="ORF">BEMITA_LOCUS2513</name>
</gene>
<evidence type="ECO:0000313" key="3">
    <source>
        <dbReference type="EMBL" id="CAH0383028.1"/>
    </source>
</evidence>
<dbReference type="GO" id="GO:0038023">
    <property type="term" value="F:signaling receptor activity"/>
    <property type="evidence" value="ECO:0007669"/>
    <property type="project" value="TreeGrafter"/>
</dbReference>
<feature type="compositionally biased region" description="Basic and acidic residues" evidence="1">
    <location>
        <begin position="71"/>
        <end position="87"/>
    </location>
</feature>
<feature type="region of interest" description="Disordered" evidence="1">
    <location>
        <begin position="71"/>
        <end position="253"/>
    </location>
</feature>
<accession>A0A9P0A2W7</accession>
<feature type="compositionally biased region" description="Polar residues" evidence="1">
    <location>
        <begin position="123"/>
        <end position="146"/>
    </location>
</feature>
<organism evidence="3 4">
    <name type="scientific">Bemisia tabaci</name>
    <name type="common">Sweetpotato whitefly</name>
    <name type="synonym">Aleurodes tabaci</name>
    <dbReference type="NCBI Taxonomy" id="7038"/>
    <lineage>
        <taxon>Eukaryota</taxon>
        <taxon>Metazoa</taxon>
        <taxon>Ecdysozoa</taxon>
        <taxon>Arthropoda</taxon>
        <taxon>Hexapoda</taxon>
        <taxon>Insecta</taxon>
        <taxon>Pterygota</taxon>
        <taxon>Neoptera</taxon>
        <taxon>Paraneoptera</taxon>
        <taxon>Hemiptera</taxon>
        <taxon>Sternorrhyncha</taxon>
        <taxon>Aleyrodoidea</taxon>
        <taxon>Aleyrodidae</taxon>
        <taxon>Aleyrodinae</taxon>
        <taxon>Bemisia</taxon>
    </lineage>
</organism>
<dbReference type="PANTHER" id="PTHR44755">
    <property type="entry name" value="NATRIURETIC PEPTIDE RECEPTOR 3-RELATED"/>
    <property type="match status" value="1"/>
</dbReference>
<feature type="compositionally biased region" description="Polar residues" evidence="1">
    <location>
        <begin position="214"/>
        <end position="227"/>
    </location>
</feature>
<evidence type="ECO:0000313" key="4">
    <source>
        <dbReference type="Proteomes" id="UP001152759"/>
    </source>
</evidence>
<dbReference type="Proteomes" id="UP001152759">
    <property type="component" value="Chromosome 10"/>
</dbReference>
<dbReference type="GO" id="GO:0017046">
    <property type="term" value="F:peptide hormone binding"/>
    <property type="evidence" value="ECO:0007669"/>
    <property type="project" value="TreeGrafter"/>
</dbReference>
<dbReference type="Gene3D" id="3.40.50.2300">
    <property type="match status" value="1"/>
</dbReference>
<dbReference type="InterPro" id="IPR028082">
    <property type="entry name" value="Peripla_BP_I"/>
</dbReference>
<sequence length="784" mass="86694">MNSRWLILHSLILFLLLPGTHLRVPAPKSTRNEIETPTIKGEVYQPDRPLRMHESVGVTQPNPKLEVLRSVGRESAKSRSTEKKTEIKTGVGHNLYSREMPTRRGQPMPSVSQTDGKRDQEESLASGSETTNRASPLVNSRTNTPTPVLETSDKAFSSEGSQQNVAVSASATADNTIPTERNQENGQRSVLETSDDTSSPKRSQPNVPIPVSVTADNTISAERNQGNVPRPVLEKSDDALSPKRSQPHVPIPVSVTTDNRISAERNQGNSLAPVLETSDGALSPERSQQTVAIPVSATADNTISAEGSQQNVAIPVSATADNTISAEGTQQNVAIPVSATADNTISAERSQQNVIIPVSATADNTISAVGSQQNVAIPVPATADNTISAEGTQQNVAIPVSATADNTIPSEHNQGNAPTPNSKSLGGPLPPPRQKRSSRPRQHDTLLARGIFPRATNGSHILREPGLAGPQRNSLPEMQRHYATMHKLNARRNDEDEEEAYCRRLESNHCDRRCAKFDSSEGVRAAVILPMNDSFLVSFNRVYPALIKAEMEVQERKLLPFRIHFYQKEDRCDNIYAAYEAMHARYFEDYDLKSLDIFSYGKLNGQLHYYSFSFLSYDICQAIAHLFEDYDWHASVGRFLKFWKRPLLTAGAAAYDFSADKTAYDSEFHLLLSVGLISFRPISHFLLKIFEDPDKNWKKAVLLYEKNGYSNLFGPNTCHLMMSTLIELEFKPRKQNGSFDYHYYDLESGKPDALKDDLREAVHNRSTIGTGSEKSSMQLRSDDI</sequence>
<feature type="region of interest" description="Disordered" evidence="1">
    <location>
        <begin position="765"/>
        <end position="784"/>
    </location>
</feature>
<name>A0A9P0A2W7_BEMTA</name>
<feature type="signal peptide" evidence="2">
    <location>
        <begin position="1"/>
        <end position="22"/>
    </location>
</feature>
<keyword evidence="2" id="KW-0732">Signal</keyword>
<keyword evidence="4" id="KW-1185">Reference proteome</keyword>
<feature type="chain" id="PRO_5040119770" evidence="2">
    <location>
        <begin position="23"/>
        <end position="784"/>
    </location>
</feature>
<evidence type="ECO:0000256" key="2">
    <source>
        <dbReference type="SAM" id="SignalP"/>
    </source>
</evidence>
<feature type="region of interest" description="Disordered" evidence="1">
    <location>
        <begin position="406"/>
        <end position="473"/>
    </location>
</feature>
<dbReference type="InterPro" id="IPR052612">
    <property type="entry name" value="ANP_Clearance_Receptor"/>
</dbReference>
<evidence type="ECO:0000256" key="1">
    <source>
        <dbReference type="SAM" id="MobiDB-lite"/>
    </source>
</evidence>
<dbReference type="AlphaFoldDB" id="A0A9P0A2W7"/>